<dbReference type="RefSeq" id="WP_093534097.1">
    <property type="nucleotide sequence ID" value="NZ_CP183885.1"/>
</dbReference>
<dbReference type="EMBL" id="FOXU01000001">
    <property type="protein sequence ID" value="SFQ01461.1"/>
    <property type="molecule type" value="Genomic_DNA"/>
</dbReference>
<reference evidence="2" key="1">
    <citation type="submission" date="2016-10" db="EMBL/GenBank/DDBJ databases">
        <authorList>
            <person name="Varghese N."/>
            <person name="Submissions S."/>
        </authorList>
    </citation>
    <scope>NUCLEOTIDE SEQUENCE [LARGE SCALE GENOMIC DNA]</scope>
    <source>
        <strain evidence="2">DSM 11706</strain>
    </source>
</reference>
<dbReference type="AlphaFoldDB" id="A0A1I5V1V5"/>
<dbReference type="Proteomes" id="UP000198734">
    <property type="component" value="Unassembled WGS sequence"/>
</dbReference>
<proteinExistence type="predicted"/>
<evidence type="ECO:0000313" key="2">
    <source>
        <dbReference type="Proteomes" id="UP000198734"/>
    </source>
</evidence>
<keyword evidence="2" id="KW-1185">Reference proteome</keyword>
<protein>
    <submittedName>
        <fullName evidence="1">Uncharacterized protein</fullName>
    </submittedName>
</protein>
<accession>A0A1I5V1V5</accession>
<evidence type="ECO:0000313" key="1">
    <source>
        <dbReference type="EMBL" id="SFQ01461.1"/>
    </source>
</evidence>
<dbReference type="OrthoDB" id="2183738at2"/>
<gene>
    <name evidence="1" type="ORF">SAMN05421670_0632</name>
</gene>
<organism evidence="1 2">
    <name type="scientific">Psychrobacillus psychrotolerans</name>
    <dbReference type="NCBI Taxonomy" id="126156"/>
    <lineage>
        <taxon>Bacteria</taxon>
        <taxon>Bacillati</taxon>
        <taxon>Bacillota</taxon>
        <taxon>Bacilli</taxon>
        <taxon>Bacillales</taxon>
        <taxon>Bacillaceae</taxon>
        <taxon>Psychrobacillus</taxon>
    </lineage>
</organism>
<sequence length="127" mass="14896">MTVSIHDGVLIAYSVSFLENELLLDIQTVVDETVTVTFRNYLAHNFSYVMAGSIIFDIEEVELKSFFVENRKLFDTYKLYAWPIWEYEETNELEHYFQENSYKCYVISASLGLTGYVFAKSLTIKRK</sequence>
<name>A0A1I5V1V5_9BACI</name>